<dbReference type="Proteomes" id="UP000494163">
    <property type="component" value="Chromosome 3L"/>
</dbReference>
<feature type="compositionally biased region" description="Polar residues" evidence="1">
    <location>
        <begin position="505"/>
        <end position="516"/>
    </location>
</feature>
<feature type="region of interest" description="Disordered" evidence="1">
    <location>
        <begin position="607"/>
        <end position="632"/>
    </location>
</feature>
<keyword evidence="3" id="KW-1185">Reference proteome</keyword>
<dbReference type="OrthoDB" id="27237at2759"/>
<dbReference type="InterPro" id="IPR010770">
    <property type="entry name" value="Ecd"/>
</dbReference>
<dbReference type="EMBL" id="CP012525">
    <property type="protein sequence ID" value="ALC44218.1"/>
    <property type="molecule type" value="Genomic_DNA"/>
</dbReference>
<evidence type="ECO:0000256" key="1">
    <source>
        <dbReference type="SAM" id="MobiDB-lite"/>
    </source>
</evidence>
<dbReference type="OMA" id="TKDYIWQ"/>
<evidence type="ECO:0000313" key="3">
    <source>
        <dbReference type="Proteomes" id="UP000494163"/>
    </source>
</evidence>
<dbReference type="Pfam" id="PF07093">
    <property type="entry name" value="SGT1"/>
    <property type="match status" value="1"/>
</dbReference>
<dbReference type="PANTHER" id="PTHR13060:SF0">
    <property type="entry name" value="PROTEIN ECDYSONELESS HOMOLOG"/>
    <property type="match status" value="1"/>
</dbReference>
<feature type="compositionally biased region" description="Acidic residues" evidence="1">
    <location>
        <begin position="492"/>
        <end position="502"/>
    </location>
</feature>
<feature type="compositionally biased region" description="Polar residues" evidence="1">
    <location>
        <begin position="612"/>
        <end position="623"/>
    </location>
</feature>
<accession>A0A0M5J3V6</accession>
<dbReference type="AlphaFoldDB" id="A0A0M5J3V6"/>
<proteinExistence type="predicted"/>
<dbReference type="STRING" id="30019.A0A0M5J3V6"/>
<dbReference type="GO" id="GO:0005634">
    <property type="term" value="C:nucleus"/>
    <property type="evidence" value="ECO:0007669"/>
    <property type="project" value="TreeGrafter"/>
</dbReference>
<gene>
    <name evidence="2" type="ORF">Dbus_chr3Lg1384</name>
</gene>
<dbReference type="PANTHER" id="PTHR13060">
    <property type="entry name" value="SGT1 PROTEIN HSGT1 SUPPRESSOR OF GCR2"/>
    <property type="match status" value="1"/>
</dbReference>
<evidence type="ECO:0000313" key="2">
    <source>
        <dbReference type="EMBL" id="ALC44218.1"/>
    </source>
</evidence>
<sequence length="691" mass="78378">MSKLPGANLEFVREDDYVEYYIFPKLNEGDEDQVRQQLDQVRVACMAIVNEKVAERSYIWHKDEFQLMPRTGSEQERLLNDESNDEDQAEEAQGTLPPHLHGVTHYGDNIGDEWFIVYLLSELTRTRTDCIARVCDADGEFLLIEAADVLPDWASPETCEQRVYIVNGSLQLLQNSTNTSPNTRLPMSSAVQRIRLNPTLYRCSREIQQCIDSRLREFQAAQPHASIHRQIVQLPLNAAQLLKHRPALIASAVRAFCDRDSMDSKALRTMRYFPPESPRLRTNVSFTRCLYAMLMHNQYTPERRLGWQLTDAVANPESYKEQLLGVKLASGLEILASQAKRSAEQVEQQSPAWRGYLRSLQSKGYFKQNIEGSAEYEKLLATAREYFKNNQQRFRTAPLVGAEILELLLHTSESNAAEQLRDEENNLLPSDSDEWLNISAEELDTMLQQRYGPQKLYNPKGDINAEEFTKQLSQFLDRQSNFEGIETHDDVGAELDSDDEEPMPSTASRKSTQIKKNASMRKACQRNPLLQSEEADSTHVRNFLDFVIPEDNWDSNSEMSDYADEQDLERNFDALSSASGADMEFPLDRNIKAYMDQMDRELAQTAVGKSFQGKSDANSSQRSATDDDFDDIEDFEPININVNTLRNMMDSYKSQMGGAGPVSNLFSAMGVGMSTAGSADDKNKDLSESAV</sequence>
<feature type="region of interest" description="Disordered" evidence="1">
    <location>
        <begin position="492"/>
        <end position="525"/>
    </location>
</feature>
<name>A0A0M5J3V6_DROBS</name>
<organism evidence="2 3">
    <name type="scientific">Drosophila busckii</name>
    <name type="common">Fruit fly</name>
    <dbReference type="NCBI Taxonomy" id="30019"/>
    <lineage>
        <taxon>Eukaryota</taxon>
        <taxon>Metazoa</taxon>
        <taxon>Ecdysozoa</taxon>
        <taxon>Arthropoda</taxon>
        <taxon>Hexapoda</taxon>
        <taxon>Insecta</taxon>
        <taxon>Pterygota</taxon>
        <taxon>Neoptera</taxon>
        <taxon>Endopterygota</taxon>
        <taxon>Diptera</taxon>
        <taxon>Brachycera</taxon>
        <taxon>Muscomorpha</taxon>
        <taxon>Ephydroidea</taxon>
        <taxon>Drosophilidae</taxon>
        <taxon>Drosophila</taxon>
    </lineage>
</organism>
<protein>
    <submittedName>
        <fullName evidence="2">Ecd</fullName>
    </submittedName>
</protein>
<feature type="region of interest" description="Disordered" evidence="1">
    <location>
        <begin position="76"/>
        <end position="100"/>
    </location>
</feature>
<reference evidence="2 3" key="1">
    <citation type="submission" date="2015-08" db="EMBL/GenBank/DDBJ databases">
        <title>Ancestral chromatin configuration constrains chromatin evolution on differentiating sex chromosomes in Drosophila.</title>
        <authorList>
            <person name="Zhou Q."/>
            <person name="Bachtrog D."/>
        </authorList>
    </citation>
    <scope>NUCLEOTIDE SEQUENCE [LARGE SCALE GENOMIC DNA]</scope>
    <source>
        <tissue evidence="2">Whole larvae</tissue>
    </source>
</reference>